<protein>
    <submittedName>
        <fullName evidence="3">Uncharacterized protein</fullName>
    </submittedName>
</protein>
<evidence type="ECO:0000256" key="2">
    <source>
        <dbReference type="SAM" id="Phobius"/>
    </source>
</evidence>
<reference evidence="3 4" key="1">
    <citation type="submission" date="2024-02" db="EMBL/GenBank/DDBJ databases">
        <authorList>
            <person name="Vignale AGUSTIN F."/>
            <person name="Sosa J E."/>
            <person name="Modenutti C."/>
        </authorList>
    </citation>
    <scope>NUCLEOTIDE SEQUENCE [LARGE SCALE GENOMIC DNA]</scope>
</reference>
<feature type="region of interest" description="Disordered" evidence="1">
    <location>
        <begin position="1"/>
        <end position="44"/>
    </location>
</feature>
<gene>
    <name evidence="3" type="ORF">ILEXP_LOCUS12322</name>
</gene>
<evidence type="ECO:0000256" key="1">
    <source>
        <dbReference type="SAM" id="MobiDB-lite"/>
    </source>
</evidence>
<evidence type="ECO:0000313" key="3">
    <source>
        <dbReference type="EMBL" id="CAK9144572.1"/>
    </source>
</evidence>
<evidence type="ECO:0000313" key="4">
    <source>
        <dbReference type="Proteomes" id="UP001642360"/>
    </source>
</evidence>
<accession>A0ABC8RJL1</accession>
<keyword evidence="2" id="KW-1133">Transmembrane helix</keyword>
<dbReference type="Proteomes" id="UP001642360">
    <property type="component" value="Unassembled WGS sequence"/>
</dbReference>
<feature type="compositionally biased region" description="Basic and acidic residues" evidence="1">
    <location>
        <begin position="28"/>
        <end position="44"/>
    </location>
</feature>
<dbReference type="AlphaFoldDB" id="A0ABC8RJL1"/>
<name>A0ABC8RJL1_9AQUA</name>
<sequence>MTCWKYSSRERERQQRLLNNGEGPPTKIQDKATKVGEKEEEKERLLSLRQEERSKISEKELDISCGRHLGTVCAELDGRRQQNTFVRLIGKAAMLHDMFTNLVYSWIISSVFLLTTLHFCHFCLC</sequence>
<keyword evidence="2" id="KW-0812">Transmembrane</keyword>
<feature type="transmembrane region" description="Helical" evidence="2">
    <location>
        <begin position="103"/>
        <end position="124"/>
    </location>
</feature>
<keyword evidence="2" id="KW-0472">Membrane</keyword>
<comment type="caution">
    <text evidence="3">The sequence shown here is derived from an EMBL/GenBank/DDBJ whole genome shotgun (WGS) entry which is preliminary data.</text>
</comment>
<dbReference type="EMBL" id="CAUOFW020001403">
    <property type="protein sequence ID" value="CAK9144572.1"/>
    <property type="molecule type" value="Genomic_DNA"/>
</dbReference>
<keyword evidence="4" id="KW-1185">Reference proteome</keyword>
<proteinExistence type="predicted"/>
<organism evidence="3 4">
    <name type="scientific">Ilex paraguariensis</name>
    <name type="common">yerba mate</name>
    <dbReference type="NCBI Taxonomy" id="185542"/>
    <lineage>
        <taxon>Eukaryota</taxon>
        <taxon>Viridiplantae</taxon>
        <taxon>Streptophyta</taxon>
        <taxon>Embryophyta</taxon>
        <taxon>Tracheophyta</taxon>
        <taxon>Spermatophyta</taxon>
        <taxon>Magnoliopsida</taxon>
        <taxon>eudicotyledons</taxon>
        <taxon>Gunneridae</taxon>
        <taxon>Pentapetalae</taxon>
        <taxon>asterids</taxon>
        <taxon>campanulids</taxon>
        <taxon>Aquifoliales</taxon>
        <taxon>Aquifoliaceae</taxon>
        <taxon>Ilex</taxon>
    </lineage>
</organism>